<feature type="compositionally biased region" description="Pro residues" evidence="1">
    <location>
        <begin position="51"/>
        <end position="60"/>
    </location>
</feature>
<reference evidence="3 4" key="1">
    <citation type="submission" date="2015-04" db="EMBL/GenBank/DDBJ databases">
        <title>Lasius niger genome sequencing.</title>
        <authorList>
            <person name="Konorov E.A."/>
            <person name="Nikitin M.A."/>
            <person name="Kirill M.V."/>
            <person name="Chang P."/>
        </authorList>
    </citation>
    <scope>NUCLEOTIDE SEQUENCE [LARGE SCALE GENOMIC DNA]</scope>
    <source>
        <tissue evidence="3">Whole</tissue>
    </source>
</reference>
<feature type="signal peptide" evidence="2">
    <location>
        <begin position="1"/>
        <end position="30"/>
    </location>
</feature>
<dbReference type="PaxDb" id="67767-A0A0J7KGZ4"/>
<feature type="chain" id="PRO_5005290242" evidence="2">
    <location>
        <begin position="31"/>
        <end position="396"/>
    </location>
</feature>
<comment type="caution">
    <text evidence="3">The sequence shown here is derived from an EMBL/GenBank/DDBJ whole genome shotgun (WGS) entry which is preliminary data.</text>
</comment>
<accession>A0A0J7KGZ4</accession>
<evidence type="ECO:0000256" key="1">
    <source>
        <dbReference type="SAM" id="MobiDB-lite"/>
    </source>
</evidence>
<feature type="region of interest" description="Disordered" evidence="1">
    <location>
        <begin position="149"/>
        <end position="168"/>
    </location>
</feature>
<dbReference type="EMBL" id="LBMM01007495">
    <property type="protein sequence ID" value="KMQ89693.1"/>
    <property type="molecule type" value="Genomic_DNA"/>
</dbReference>
<evidence type="ECO:0000256" key="2">
    <source>
        <dbReference type="SAM" id="SignalP"/>
    </source>
</evidence>
<keyword evidence="4" id="KW-1185">Reference proteome</keyword>
<keyword evidence="2" id="KW-0732">Signal</keyword>
<feature type="region of interest" description="Disordered" evidence="1">
    <location>
        <begin position="49"/>
        <end position="70"/>
    </location>
</feature>
<sequence length="396" mass="42682">MPQKPLISSFLPFSFGAALTLPFLILPVFAAETATLPIETHTLQTLAVPPQAKPQPPVAPPVHKTEKKDTPPARILSFTRKHVEKPVLPTQAEDAKEVASGAVIHSPPPARLALPAPVAISDTSENNQNADLQRLRQIKDDVAVRVPDSEDVAPVAPQAKPQSVAKRSKPIPHKLKTAVKSVQKIVAQPVAIPAARPEPRANMHVSSSNPDLFELAGIKLGMNFTQAQLAIANNLGIKISAVQIAGTRPEAQTCTSDTQLSAESEKGSINVQFTCNAGLPLHRELSVNHISYEPETGMIENVFALAVKKYGNPVNASEYNPLKAEYVSYDWCSHPLKDRGSENGQALHCLSRNESRLRLQGRDNSLEFELAGVVGAAKYYDDDNIGDSLDGNGDDL</sequence>
<dbReference type="AlphaFoldDB" id="A0A0J7KGZ4"/>
<gene>
    <name evidence="3" type="ORF">RF55_10655</name>
</gene>
<evidence type="ECO:0000313" key="4">
    <source>
        <dbReference type="Proteomes" id="UP000036403"/>
    </source>
</evidence>
<proteinExistence type="predicted"/>
<protein>
    <submittedName>
        <fullName evidence="3">Uncharacterized protein</fullName>
    </submittedName>
</protein>
<evidence type="ECO:0000313" key="3">
    <source>
        <dbReference type="EMBL" id="KMQ89693.1"/>
    </source>
</evidence>
<name>A0A0J7KGZ4_LASNI</name>
<dbReference type="Proteomes" id="UP000036403">
    <property type="component" value="Unassembled WGS sequence"/>
</dbReference>
<organism evidence="3 4">
    <name type="scientific">Lasius niger</name>
    <name type="common">Black garden ant</name>
    <dbReference type="NCBI Taxonomy" id="67767"/>
    <lineage>
        <taxon>Eukaryota</taxon>
        <taxon>Metazoa</taxon>
        <taxon>Ecdysozoa</taxon>
        <taxon>Arthropoda</taxon>
        <taxon>Hexapoda</taxon>
        <taxon>Insecta</taxon>
        <taxon>Pterygota</taxon>
        <taxon>Neoptera</taxon>
        <taxon>Endopterygota</taxon>
        <taxon>Hymenoptera</taxon>
        <taxon>Apocrita</taxon>
        <taxon>Aculeata</taxon>
        <taxon>Formicoidea</taxon>
        <taxon>Formicidae</taxon>
        <taxon>Formicinae</taxon>
        <taxon>Lasius</taxon>
        <taxon>Lasius</taxon>
    </lineage>
</organism>